<keyword evidence="1" id="KW-0328">Glycosyltransferase</keyword>
<organism evidence="5 6">
    <name type="scientific">Arthrobacter stackebrandtii</name>
    <dbReference type="NCBI Taxonomy" id="272161"/>
    <lineage>
        <taxon>Bacteria</taxon>
        <taxon>Bacillati</taxon>
        <taxon>Actinomycetota</taxon>
        <taxon>Actinomycetes</taxon>
        <taxon>Micrococcales</taxon>
        <taxon>Micrococcaceae</taxon>
        <taxon>Arthrobacter</taxon>
    </lineage>
</organism>
<feature type="domain" description="Glycosyltransferase 2-like" evidence="4">
    <location>
        <begin position="626"/>
        <end position="743"/>
    </location>
</feature>
<proteinExistence type="predicted"/>
<evidence type="ECO:0000256" key="2">
    <source>
        <dbReference type="ARBA" id="ARBA00022679"/>
    </source>
</evidence>
<dbReference type="PANTHER" id="PTHR34136">
    <property type="match status" value="1"/>
</dbReference>
<dbReference type="InterPro" id="IPR029044">
    <property type="entry name" value="Nucleotide-diphossugar_trans"/>
</dbReference>
<evidence type="ECO:0000256" key="3">
    <source>
        <dbReference type="SAM" id="MobiDB-lite"/>
    </source>
</evidence>
<dbReference type="Gene3D" id="3.90.550.10">
    <property type="entry name" value="Spore Coat Polysaccharide Biosynthesis Protein SpsA, Chain A"/>
    <property type="match status" value="2"/>
</dbReference>
<comment type="caution">
    <text evidence="5">The sequence shown here is derived from an EMBL/GenBank/DDBJ whole genome shotgun (WGS) entry which is preliminary data.</text>
</comment>
<dbReference type="InterPro" id="IPR004629">
    <property type="entry name" value="WecG_TagA_CpsF"/>
</dbReference>
<dbReference type="Pfam" id="PF03808">
    <property type="entry name" value="Glyco_tran_WecG"/>
    <property type="match status" value="1"/>
</dbReference>
<dbReference type="PANTHER" id="PTHR34136:SF1">
    <property type="entry name" value="UDP-N-ACETYL-D-MANNOSAMINURONIC ACID TRANSFERASE"/>
    <property type="match status" value="1"/>
</dbReference>
<evidence type="ECO:0000313" key="5">
    <source>
        <dbReference type="EMBL" id="MBP2411547.1"/>
    </source>
</evidence>
<dbReference type="EMBL" id="JAGIOI010000001">
    <property type="protein sequence ID" value="MBP2411547.1"/>
    <property type="molecule type" value="Genomic_DNA"/>
</dbReference>
<accession>A0ABS4YRX3</accession>
<keyword evidence="2" id="KW-0808">Transferase</keyword>
<dbReference type="NCBIfam" id="TIGR00696">
    <property type="entry name" value="wecG_tagA_cpsF"/>
    <property type="match status" value="1"/>
</dbReference>
<protein>
    <submittedName>
        <fullName evidence="5">Exopolysaccharide biosynthesis WecB/TagA/CpsF family protein</fullName>
    </submittedName>
</protein>
<name>A0ABS4YRX3_9MICC</name>
<keyword evidence="6" id="KW-1185">Reference proteome</keyword>
<dbReference type="CDD" id="cd06533">
    <property type="entry name" value="Glyco_transf_WecG_TagA"/>
    <property type="match status" value="1"/>
</dbReference>
<reference evidence="5 6" key="1">
    <citation type="submission" date="2021-03" db="EMBL/GenBank/DDBJ databases">
        <title>Sequencing the genomes of 1000 actinobacteria strains.</title>
        <authorList>
            <person name="Klenk H.-P."/>
        </authorList>
    </citation>
    <scope>NUCLEOTIDE SEQUENCE [LARGE SCALE GENOMIC DNA]</scope>
    <source>
        <strain evidence="5 6">DSM 16005</strain>
    </source>
</reference>
<dbReference type="Proteomes" id="UP000711614">
    <property type="component" value="Unassembled WGS sequence"/>
</dbReference>
<feature type="region of interest" description="Disordered" evidence="3">
    <location>
        <begin position="1"/>
        <end position="27"/>
    </location>
</feature>
<dbReference type="RefSeq" id="WP_209676732.1">
    <property type="nucleotide sequence ID" value="NZ_JAGIOI010000001.1"/>
</dbReference>
<dbReference type="InterPro" id="IPR001173">
    <property type="entry name" value="Glyco_trans_2-like"/>
</dbReference>
<feature type="domain" description="Glycosyltransferase 2-like" evidence="4">
    <location>
        <begin position="317"/>
        <end position="442"/>
    </location>
</feature>
<evidence type="ECO:0000256" key="1">
    <source>
        <dbReference type="ARBA" id="ARBA00022676"/>
    </source>
</evidence>
<evidence type="ECO:0000259" key="4">
    <source>
        <dbReference type="Pfam" id="PF00535"/>
    </source>
</evidence>
<dbReference type="Pfam" id="PF00535">
    <property type="entry name" value="Glycos_transf_2"/>
    <property type="match status" value="2"/>
</dbReference>
<dbReference type="SUPFAM" id="SSF53448">
    <property type="entry name" value="Nucleotide-diphospho-sugar transferases"/>
    <property type="match status" value="2"/>
</dbReference>
<sequence>MSIHVDPAADSRLAAPVARPDSRPDHPAVPCKVVLGGTEVDLSTFEGAVDRIIAAAGEPRERPLAVASANLDHVFHFGTSGRWHGLLENSGNLDWLTLLDGAPLRAKATALTGHDWPRLAGSDLIDPLLDRAREEGLSVGFLGGSEATHALLKEQFARHRPDLQVSGWWAPERPILADRDSSEELAAEIAASGTDMLVVGLGKPRQELWMSEYGALTGAPVLLAFGAVVDFLAGRIQRAPQAVADAGMEWAWRLAMEPQRLARRYLVQGPEAYLRMNRHSSVDGAPRTAPLPVQPPARAAETPEGAFTPSDFLADVTVVLVTYNNEADIDPLLEGLRGETGSQSLKVVVADNGSSDGTCEKLAAHPDVILAETGGNVGYAGGINAALRQAGPHHDVLVLNPDLRILPGAVRTLRRRMRVSGAGIVVPRLLDADGTTYTSLRREPTLGKAVGDALFGGKLAGRPEWLSEIDYNAESYQFPHPIEWATGAAVLISGTVAGHVGDWDEQFFLYSEETDYFRRAREHGHTAWFEPSASMVHSRGGSGASADLAALMAVNRVRYAATHHSRGYAALVRSVGATAELARSYKAGNRRAFMALAGMRDWKSLPHASSAPAPAAAVGEFPSGAVIIPAHNEAAVIARTLRPLAALAASGAVEVIVACNGCTDNTAAIAASFPGVIVLDFKTPSKTAALNAADVACTRWPRLYLDADIEVAPDAVADVFRHLGKPGALAARPSFRYETSGADRLVKAYYRARLRIPAMSEHLWGAGAYAVSLAGHARFGHFPAATADDAFVDSLFKPSEKAVLPTRPVVVRVPLHTRELYRTLRRIYRGNQQLALNTASGDAMPAVPAAAQPAGGTGLGKLLRSVTGPAALVDAGIYASLALAGKATRSRSLTLGGGWDRDESSRTA</sequence>
<evidence type="ECO:0000313" key="6">
    <source>
        <dbReference type="Proteomes" id="UP000711614"/>
    </source>
</evidence>
<gene>
    <name evidence="5" type="ORF">JOF48_000346</name>
</gene>